<dbReference type="InterPro" id="IPR023393">
    <property type="entry name" value="START-like_dom_sf"/>
</dbReference>
<dbReference type="InterPro" id="IPR010419">
    <property type="entry name" value="CO_DH_gsu"/>
</dbReference>
<protein>
    <submittedName>
        <fullName evidence="1">SRPBCC family protein</fullName>
    </submittedName>
</protein>
<gene>
    <name evidence="1" type="ORF">F4V44_07505</name>
</gene>
<dbReference type="SUPFAM" id="SSF55961">
    <property type="entry name" value="Bet v1-like"/>
    <property type="match status" value="1"/>
</dbReference>
<dbReference type="Gene3D" id="3.30.530.20">
    <property type="match status" value="1"/>
</dbReference>
<name>A0A5J5HUX8_9BACI</name>
<dbReference type="RefSeq" id="WP_150439382.1">
    <property type="nucleotide sequence ID" value="NZ_VYKL01000015.1"/>
</dbReference>
<keyword evidence="2" id="KW-1185">Reference proteome</keyword>
<dbReference type="Proteomes" id="UP000326671">
    <property type="component" value="Unassembled WGS sequence"/>
</dbReference>
<organism evidence="1 2">
    <name type="scientific">Niallia endozanthoxylica</name>
    <dbReference type="NCBI Taxonomy" id="2036016"/>
    <lineage>
        <taxon>Bacteria</taxon>
        <taxon>Bacillati</taxon>
        <taxon>Bacillota</taxon>
        <taxon>Bacilli</taxon>
        <taxon>Bacillales</taxon>
        <taxon>Bacillaceae</taxon>
        <taxon>Niallia</taxon>
    </lineage>
</organism>
<evidence type="ECO:0000313" key="2">
    <source>
        <dbReference type="Proteomes" id="UP000326671"/>
    </source>
</evidence>
<dbReference type="AlphaFoldDB" id="A0A5J5HUX8"/>
<dbReference type="CDD" id="cd07812">
    <property type="entry name" value="SRPBCC"/>
    <property type="match status" value="1"/>
</dbReference>
<evidence type="ECO:0000313" key="1">
    <source>
        <dbReference type="EMBL" id="KAA9025727.1"/>
    </source>
</evidence>
<dbReference type="OrthoDB" id="2374625at2"/>
<sequence>MSSHVHNMEVNVPIEIVWEFVQSMDAWAPLIPGYIDHEIINERESTWTFKSAFGKIIKKKIQMKVDITNWEEPEKVTFNLMGLNEKFNGYGYFKAAKLSENKTSMTGFLEITAEGKLAKVMNPLLKTSIPEMTEELTLAVGQKIEEIVKR</sequence>
<dbReference type="EMBL" id="VYKL01000015">
    <property type="protein sequence ID" value="KAA9025727.1"/>
    <property type="molecule type" value="Genomic_DNA"/>
</dbReference>
<comment type="caution">
    <text evidence="1">The sequence shown here is derived from an EMBL/GenBank/DDBJ whole genome shotgun (WGS) entry which is preliminary data.</text>
</comment>
<reference evidence="1 2" key="1">
    <citation type="submission" date="2019-09" db="EMBL/GenBank/DDBJ databases">
        <title>Whole genome sequences of isolates from the Mars Exploration Rovers.</title>
        <authorList>
            <person name="Seuylemezian A."/>
            <person name="Vaishampayan P."/>
        </authorList>
    </citation>
    <scope>NUCLEOTIDE SEQUENCE [LARGE SCALE GENOMIC DNA]</scope>
    <source>
        <strain evidence="1 2">MER_TA_151</strain>
    </source>
</reference>
<dbReference type="Pfam" id="PF06240">
    <property type="entry name" value="COXG"/>
    <property type="match status" value="1"/>
</dbReference>
<proteinExistence type="predicted"/>
<accession>A0A5J5HUX8</accession>